<dbReference type="PANTHER" id="PTHR24321:SF8">
    <property type="entry name" value="ESTRADIOL 17-BETA-DEHYDROGENASE 8-RELATED"/>
    <property type="match status" value="1"/>
</dbReference>
<dbReference type="PANTHER" id="PTHR24321">
    <property type="entry name" value="DEHYDROGENASES, SHORT CHAIN"/>
    <property type="match status" value="1"/>
</dbReference>
<evidence type="ECO:0000256" key="1">
    <source>
        <dbReference type="ARBA" id="ARBA00004141"/>
    </source>
</evidence>
<accession>A0A6V8HC50</accession>
<name>A0A6V8HC50_TALPI</name>
<comment type="subcellular location">
    <subcellularLocation>
        <location evidence="1">Membrane</location>
        <topology evidence="1">Multi-pass membrane protein</topology>
    </subcellularLocation>
</comment>
<keyword evidence="7 8" id="KW-0472">Membrane</keyword>
<comment type="similarity">
    <text evidence="2">Belongs to the short-chain dehydrogenases/reductases (SDR) family.</text>
</comment>
<proteinExistence type="inferred from homology"/>
<dbReference type="GO" id="GO:0016491">
    <property type="term" value="F:oxidoreductase activity"/>
    <property type="evidence" value="ECO:0007669"/>
    <property type="project" value="UniProtKB-KW"/>
</dbReference>
<keyword evidence="3 8" id="KW-0812">Transmembrane</keyword>
<sequence length="353" mass="37386">MSLQGKVYAVTGGASGIGLATAKLISERGGTVCIADVNRNALNEAESYFASKTPSVQFMVTQVDVSNKQQVSDWIANIKNTYHQLDGAANIAGVIGKDHGTKGVADLDDDEWDTIIGVNLTGLMYCLRAELRNIADGGSIVNMASIHATTGVANHGAYAASKHGVLGLTRVAAKENGHREVRVNAVAPGPIYTGMMQSHWDRIGRPSDAPFDDPIAFRRQGTPEEVAKVVVFLLGPESSGTPVDSSRPFVIPSSDKSLITSILSLGTFFGAIVAGDLADLWARRMTILLGCFIFSTGVVREIASSGQLARMTIGCLVAGLGVGFESAVIILYMSEIAPRKIRRAIVSAYQLSM</sequence>
<dbReference type="PRINTS" id="PR00080">
    <property type="entry name" value="SDRFAMILY"/>
</dbReference>
<dbReference type="PROSITE" id="PS50850">
    <property type="entry name" value="MFS"/>
    <property type="match status" value="1"/>
</dbReference>
<keyword evidence="4" id="KW-0521">NADP</keyword>
<comment type="caution">
    <text evidence="10">The sequence shown here is derived from an EMBL/GenBank/DDBJ whole genome shotgun (WGS) entry which is preliminary data.</text>
</comment>
<dbReference type="GO" id="GO:0016020">
    <property type="term" value="C:membrane"/>
    <property type="evidence" value="ECO:0007669"/>
    <property type="project" value="UniProtKB-SubCell"/>
</dbReference>
<dbReference type="AlphaFoldDB" id="A0A6V8HC50"/>
<dbReference type="PRINTS" id="PR00081">
    <property type="entry name" value="GDHRDH"/>
</dbReference>
<evidence type="ECO:0000313" key="11">
    <source>
        <dbReference type="Proteomes" id="UP000053095"/>
    </source>
</evidence>
<feature type="transmembrane region" description="Helical" evidence="8">
    <location>
        <begin position="309"/>
        <end position="333"/>
    </location>
</feature>
<feature type="transmembrane region" description="Helical" evidence="8">
    <location>
        <begin position="285"/>
        <end position="303"/>
    </location>
</feature>
<keyword evidence="5 8" id="KW-1133">Transmembrane helix</keyword>
<dbReference type="InterPro" id="IPR036259">
    <property type="entry name" value="MFS_trans_sf"/>
</dbReference>
<feature type="transmembrane region" description="Helical" evidence="8">
    <location>
        <begin position="258"/>
        <end position="278"/>
    </location>
</feature>
<dbReference type="CDD" id="cd05233">
    <property type="entry name" value="SDR_c"/>
    <property type="match status" value="1"/>
</dbReference>
<dbReference type="PROSITE" id="PS00061">
    <property type="entry name" value="ADH_SHORT"/>
    <property type="match status" value="1"/>
</dbReference>
<organism evidence="10 11">
    <name type="scientific">Talaromyces pinophilus</name>
    <name type="common">Penicillium pinophilum</name>
    <dbReference type="NCBI Taxonomy" id="128442"/>
    <lineage>
        <taxon>Eukaryota</taxon>
        <taxon>Fungi</taxon>
        <taxon>Dikarya</taxon>
        <taxon>Ascomycota</taxon>
        <taxon>Pezizomycotina</taxon>
        <taxon>Eurotiomycetes</taxon>
        <taxon>Eurotiomycetidae</taxon>
        <taxon>Eurotiales</taxon>
        <taxon>Trichocomaceae</taxon>
        <taxon>Talaromyces</taxon>
        <taxon>Talaromyces sect. Talaromyces</taxon>
    </lineage>
</organism>
<protein>
    <recommendedName>
        <fullName evidence="9">Major facilitator superfamily (MFS) profile domain-containing protein</fullName>
    </recommendedName>
</protein>
<evidence type="ECO:0000256" key="6">
    <source>
        <dbReference type="ARBA" id="ARBA00023002"/>
    </source>
</evidence>
<dbReference type="InterPro" id="IPR005829">
    <property type="entry name" value="Sugar_transporter_CS"/>
</dbReference>
<dbReference type="EMBL" id="DF933830">
    <property type="protein sequence ID" value="GAM39018.1"/>
    <property type="molecule type" value="Genomic_DNA"/>
</dbReference>
<dbReference type="SUPFAM" id="SSF51735">
    <property type="entry name" value="NAD(P)-binding Rossmann-fold domains"/>
    <property type="match status" value="1"/>
</dbReference>
<evidence type="ECO:0000256" key="2">
    <source>
        <dbReference type="ARBA" id="ARBA00006484"/>
    </source>
</evidence>
<gene>
    <name evidence="10" type="ORF">TCE0_034r10220</name>
</gene>
<dbReference type="Proteomes" id="UP000053095">
    <property type="component" value="Unassembled WGS sequence"/>
</dbReference>
<dbReference type="InterPro" id="IPR002347">
    <property type="entry name" value="SDR_fam"/>
</dbReference>
<dbReference type="FunFam" id="3.40.50.720:FF:000084">
    <property type="entry name" value="Short-chain dehydrogenase reductase"/>
    <property type="match status" value="1"/>
</dbReference>
<evidence type="ECO:0000313" key="10">
    <source>
        <dbReference type="EMBL" id="GAM39018.1"/>
    </source>
</evidence>
<dbReference type="Pfam" id="PF13561">
    <property type="entry name" value="adh_short_C2"/>
    <property type="match status" value="1"/>
</dbReference>
<dbReference type="Pfam" id="PF00083">
    <property type="entry name" value="Sugar_tr"/>
    <property type="match status" value="1"/>
</dbReference>
<evidence type="ECO:0000259" key="9">
    <source>
        <dbReference type="PROSITE" id="PS50850"/>
    </source>
</evidence>
<dbReference type="InterPro" id="IPR020846">
    <property type="entry name" value="MFS_dom"/>
</dbReference>
<keyword evidence="11" id="KW-1185">Reference proteome</keyword>
<evidence type="ECO:0000256" key="3">
    <source>
        <dbReference type="ARBA" id="ARBA00022692"/>
    </source>
</evidence>
<evidence type="ECO:0000256" key="8">
    <source>
        <dbReference type="SAM" id="Phobius"/>
    </source>
</evidence>
<evidence type="ECO:0000256" key="5">
    <source>
        <dbReference type="ARBA" id="ARBA00022989"/>
    </source>
</evidence>
<keyword evidence="6" id="KW-0560">Oxidoreductase</keyword>
<dbReference type="InterPro" id="IPR020904">
    <property type="entry name" value="Sc_DH/Rdtase_CS"/>
</dbReference>
<dbReference type="Gene3D" id="3.40.50.720">
    <property type="entry name" value="NAD(P)-binding Rossmann-like Domain"/>
    <property type="match status" value="1"/>
</dbReference>
<dbReference type="SUPFAM" id="SSF103473">
    <property type="entry name" value="MFS general substrate transporter"/>
    <property type="match status" value="1"/>
</dbReference>
<evidence type="ECO:0000256" key="4">
    <source>
        <dbReference type="ARBA" id="ARBA00022857"/>
    </source>
</evidence>
<dbReference type="Gene3D" id="1.20.1250.20">
    <property type="entry name" value="MFS general substrate transporter like domains"/>
    <property type="match status" value="1"/>
</dbReference>
<feature type="domain" description="Major facilitator superfamily (MFS) profile" evidence="9">
    <location>
        <begin position="214"/>
        <end position="353"/>
    </location>
</feature>
<dbReference type="InterPro" id="IPR005828">
    <property type="entry name" value="MFS_sugar_transport-like"/>
</dbReference>
<reference evidence="11" key="1">
    <citation type="journal article" date="2015" name="Genome Announc.">
        <title>Draft genome sequence of Talaromyces cellulolyticus strain Y-94, a source of lignocellulosic biomass-degrading enzymes.</title>
        <authorList>
            <person name="Fujii T."/>
            <person name="Koike H."/>
            <person name="Sawayama S."/>
            <person name="Yano S."/>
            <person name="Inoue H."/>
        </authorList>
    </citation>
    <scope>NUCLEOTIDE SEQUENCE [LARGE SCALE GENOMIC DNA]</scope>
    <source>
        <strain evidence="11">Y-94</strain>
    </source>
</reference>
<dbReference type="PROSITE" id="PS00217">
    <property type="entry name" value="SUGAR_TRANSPORT_2"/>
    <property type="match status" value="1"/>
</dbReference>
<dbReference type="InterPro" id="IPR036291">
    <property type="entry name" value="NAD(P)-bd_dom_sf"/>
</dbReference>
<dbReference type="GO" id="GO:0022857">
    <property type="term" value="F:transmembrane transporter activity"/>
    <property type="evidence" value="ECO:0007669"/>
    <property type="project" value="InterPro"/>
</dbReference>
<evidence type="ECO:0000256" key="7">
    <source>
        <dbReference type="ARBA" id="ARBA00023136"/>
    </source>
</evidence>